<comment type="caution">
    <text evidence="2">The sequence shown here is derived from an EMBL/GenBank/DDBJ whole genome shotgun (WGS) entry which is preliminary data.</text>
</comment>
<name>A0A9N9G399_9GLOM</name>
<dbReference type="AlphaFoldDB" id="A0A9N9G399"/>
<keyword evidence="3" id="KW-1185">Reference proteome</keyword>
<evidence type="ECO:0000313" key="2">
    <source>
        <dbReference type="EMBL" id="CAG8574415.1"/>
    </source>
</evidence>
<reference evidence="2" key="1">
    <citation type="submission" date="2021-06" db="EMBL/GenBank/DDBJ databases">
        <authorList>
            <person name="Kallberg Y."/>
            <person name="Tangrot J."/>
            <person name="Rosling A."/>
        </authorList>
    </citation>
    <scope>NUCLEOTIDE SEQUENCE</scope>
    <source>
        <strain evidence="2">CL551</strain>
    </source>
</reference>
<accession>A0A9N9G399</accession>
<evidence type="ECO:0000256" key="1">
    <source>
        <dbReference type="SAM" id="SignalP"/>
    </source>
</evidence>
<feature type="signal peptide" evidence="1">
    <location>
        <begin position="1"/>
        <end position="21"/>
    </location>
</feature>
<protein>
    <submittedName>
        <fullName evidence="2">1792_t:CDS:1</fullName>
    </submittedName>
</protein>
<organism evidence="2 3">
    <name type="scientific">Acaulospora morrowiae</name>
    <dbReference type="NCBI Taxonomy" id="94023"/>
    <lineage>
        <taxon>Eukaryota</taxon>
        <taxon>Fungi</taxon>
        <taxon>Fungi incertae sedis</taxon>
        <taxon>Mucoromycota</taxon>
        <taxon>Glomeromycotina</taxon>
        <taxon>Glomeromycetes</taxon>
        <taxon>Diversisporales</taxon>
        <taxon>Acaulosporaceae</taxon>
        <taxon>Acaulospora</taxon>
    </lineage>
</organism>
<sequence length="130" mass="14362">MSKFVSIFLILLFACVGCSLADVTNIGIPQSPVHTGDKITINWSLSDSSSKSSAVLKITQVPDGNYTIIDNQLELSTLQENWIISVAAGTYYFSIISDDGEVRSDNFIVNKSEPTASYNDSMYFYITNER</sequence>
<dbReference type="EMBL" id="CAJVPV010004495">
    <property type="protein sequence ID" value="CAG8574415.1"/>
    <property type="molecule type" value="Genomic_DNA"/>
</dbReference>
<proteinExistence type="predicted"/>
<evidence type="ECO:0000313" key="3">
    <source>
        <dbReference type="Proteomes" id="UP000789342"/>
    </source>
</evidence>
<dbReference type="PROSITE" id="PS51257">
    <property type="entry name" value="PROKAR_LIPOPROTEIN"/>
    <property type="match status" value="1"/>
</dbReference>
<keyword evidence="1" id="KW-0732">Signal</keyword>
<dbReference type="Proteomes" id="UP000789342">
    <property type="component" value="Unassembled WGS sequence"/>
</dbReference>
<feature type="chain" id="PRO_5040113737" evidence="1">
    <location>
        <begin position="22"/>
        <end position="130"/>
    </location>
</feature>
<dbReference type="OrthoDB" id="2347754at2759"/>
<gene>
    <name evidence="2" type="ORF">AMORRO_LOCUS6625</name>
</gene>